<evidence type="ECO:0000259" key="4">
    <source>
        <dbReference type="PROSITE" id="PS50975"/>
    </source>
</evidence>
<dbReference type="Gene3D" id="3.30.1490.20">
    <property type="entry name" value="ATP-grasp fold, A domain"/>
    <property type="match status" value="1"/>
</dbReference>
<dbReference type="EMBL" id="CP087164">
    <property type="protein sequence ID" value="UGS35434.1"/>
    <property type="molecule type" value="Genomic_DNA"/>
</dbReference>
<evidence type="ECO:0000313" key="6">
    <source>
        <dbReference type="Proteomes" id="UP001162834"/>
    </source>
</evidence>
<dbReference type="InterPro" id="IPR005809">
    <property type="entry name" value="Succ_CoA_ligase-like_bsu"/>
</dbReference>
<dbReference type="InterPro" id="IPR013815">
    <property type="entry name" value="ATP_grasp_subdomain_1"/>
</dbReference>
<organism evidence="5 6">
    <name type="scientific">Capillimicrobium parvum</name>
    <dbReference type="NCBI Taxonomy" id="2884022"/>
    <lineage>
        <taxon>Bacteria</taxon>
        <taxon>Bacillati</taxon>
        <taxon>Actinomycetota</taxon>
        <taxon>Thermoleophilia</taxon>
        <taxon>Solirubrobacterales</taxon>
        <taxon>Capillimicrobiaceae</taxon>
        <taxon>Capillimicrobium</taxon>
    </lineage>
</organism>
<dbReference type="InterPro" id="IPR016102">
    <property type="entry name" value="Succinyl-CoA_synth-like"/>
</dbReference>
<dbReference type="KEGG" id="sbae:DSM104329_01822"/>
<dbReference type="Gene3D" id="3.30.470.20">
    <property type="entry name" value="ATP-grasp fold, B domain"/>
    <property type="match status" value="1"/>
</dbReference>
<gene>
    <name evidence="5" type="primary">sucC_1</name>
    <name evidence="5" type="ORF">DSM104329_01822</name>
</gene>
<keyword evidence="6" id="KW-1185">Reference proteome</keyword>
<dbReference type="PANTHER" id="PTHR11815:SF10">
    <property type="entry name" value="SUCCINATE--COA LIGASE [GDP-FORMING] SUBUNIT BETA, MITOCHONDRIAL"/>
    <property type="match status" value="1"/>
</dbReference>
<dbReference type="GO" id="GO:0004776">
    <property type="term" value="F:succinate-CoA ligase (GDP-forming) activity"/>
    <property type="evidence" value="ECO:0007669"/>
    <property type="project" value="UniProtKB-EC"/>
</dbReference>
<dbReference type="SUPFAM" id="SSF56059">
    <property type="entry name" value="Glutathione synthetase ATP-binding domain-like"/>
    <property type="match status" value="1"/>
</dbReference>
<dbReference type="InterPro" id="IPR013650">
    <property type="entry name" value="ATP-grasp_succ-CoA_synth-type"/>
</dbReference>
<dbReference type="EC" id="6.2.1.4" evidence="5"/>
<dbReference type="GO" id="GO:0005524">
    <property type="term" value="F:ATP binding"/>
    <property type="evidence" value="ECO:0007669"/>
    <property type="project" value="UniProtKB-UniRule"/>
</dbReference>
<keyword evidence="2 3" id="KW-0547">Nucleotide-binding</keyword>
<proteinExistence type="predicted"/>
<keyword evidence="3" id="KW-0067">ATP-binding</keyword>
<dbReference type="PANTHER" id="PTHR11815">
    <property type="entry name" value="SUCCINYL-COA SYNTHETASE BETA CHAIN"/>
    <property type="match status" value="1"/>
</dbReference>
<dbReference type="Pfam" id="PF08442">
    <property type="entry name" value="ATP-grasp_2"/>
    <property type="match status" value="1"/>
</dbReference>
<keyword evidence="1 5" id="KW-0436">Ligase</keyword>
<dbReference type="GO" id="GO:0042709">
    <property type="term" value="C:succinate-CoA ligase complex"/>
    <property type="evidence" value="ECO:0007669"/>
    <property type="project" value="TreeGrafter"/>
</dbReference>
<dbReference type="AlphaFoldDB" id="A0A9E6XW10"/>
<reference evidence="5" key="1">
    <citation type="journal article" date="2022" name="Int. J. Syst. Evol. Microbiol.">
        <title>Pseudomonas aegrilactucae sp. nov. and Pseudomonas morbosilactucae sp. nov., pathogens causing bacterial rot of lettuce in Japan.</title>
        <authorList>
            <person name="Sawada H."/>
            <person name="Fujikawa T."/>
            <person name="Satou M."/>
        </authorList>
    </citation>
    <scope>NUCLEOTIDE SEQUENCE</scope>
    <source>
        <strain evidence="5">0166_1</strain>
    </source>
</reference>
<dbReference type="InterPro" id="IPR011761">
    <property type="entry name" value="ATP-grasp"/>
</dbReference>
<dbReference type="Proteomes" id="UP001162834">
    <property type="component" value="Chromosome"/>
</dbReference>
<evidence type="ECO:0000256" key="3">
    <source>
        <dbReference type="PROSITE-ProRule" id="PRU00409"/>
    </source>
</evidence>
<dbReference type="RefSeq" id="WP_259315121.1">
    <property type="nucleotide sequence ID" value="NZ_CP087164.1"/>
</dbReference>
<sequence>MRFFEYEAREVVKRAGIPVTDYGFTTDAGEAKAIAERIGGPVVIKSQVLTGGRMKAGGVKFADTPEQAERDAADVLALEINGHMPRGVLVDPKASVKQEYYAGVVWDGTRKQPVMLFSDMGGIDIEEVAEQHPDHVGRRHFSNILPLSEFQAKQCIAQTGVTGSRLNKLVPILTRLARLFVDYDMTLAEINPLAEMEDGSFVALDAHMDMENEARPRQKALLKDLGVGDEETRQAREATEFELAGEAVDAQDHRGVAGNVTEFDGNLGLVIGAGGGSLTLFDAVRNAGGQPANYCEIGGNPSVAKACGLAKLVLSKPGVDKIAVMMSIVSNTRVDIVARGVIKACLELGYDPAEKITIFRIPGAWEEEGFKILDKYGVKYADRSVSLHEASRLAVEALAGTTHTNDPASGQ</sequence>
<dbReference type="Gene3D" id="3.40.50.261">
    <property type="entry name" value="Succinyl-CoA synthetase domains"/>
    <property type="match status" value="1"/>
</dbReference>
<evidence type="ECO:0000313" key="5">
    <source>
        <dbReference type="EMBL" id="UGS35434.1"/>
    </source>
</evidence>
<name>A0A9E6XW10_9ACTN</name>
<dbReference type="GO" id="GO:0004775">
    <property type="term" value="F:succinate-CoA ligase (ADP-forming) activity"/>
    <property type="evidence" value="ECO:0007669"/>
    <property type="project" value="TreeGrafter"/>
</dbReference>
<evidence type="ECO:0000256" key="1">
    <source>
        <dbReference type="ARBA" id="ARBA00022598"/>
    </source>
</evidence>
<dbReference type="GO" id="GO:0006099">
    <property type="term" value="P:tricarboxylic acid cycle"/>
    <property type="evidence" value="ECO:0007669"/>
    <property type="project" value="InterPro"/>
</dbReference>
<dbReference type="PIRSF" id="PIRSF001554">
    <property type="entry name" value="SucCS_beta"/>
    <property type="match status" value="1"/>
</dbReference>
<dbReference type="SUPFAM" id="SSF52210">
    <property type="entry name" value="Succinyl-CoA synthetase domains"/>
    <property type="match status" value="1"/>
</dbReference>
<dbReference type="PROSITE" id="PS50975">
    <property type="entry name" value="ATP_GRASP"/>
    <property type="match status" value="1"/>
</dbReference>
<feature type="domain" description="ATP-grasp" evidence="4">
    <location>
        <begin position="9"/>
        <end position="219"/>
    </location>
</feature>
<dbReference type="GO" id="GO:0046872">
    <property type="term" value="F:metal ion binding"/>
    <property type="evidence" value="ECO:0007669"/>
    <property type="project" value="InterPro"/>
</dbReference>
<evidence type="ECO:0000256" key="2">
    <source>
        <dbReference type="ARBA" id="ARBA00022741"/>
    </source>
</evidence>
<dbReference type="GO" id="GO:0006104">
    <property type="term" value="P:succinyl-CoA metabolic process"/>
    <property type="evidence" value="ECO:0007669"/>
    <property type="project" value="TreeGrafter"/>
</dbReference>
<accession>A0A9E6XW10</accession>
<protein>
    <submittedName>
        <fullName evidence="5">Succinate--CoA ligase [GDP-forming] subunit beta</fullName>
        <ecNumber evidence="5">6.2.1.4</ecNumber>
    </submittedName>
</protein>